<proteinExistence type="predicted"/>
<dbReference type="EMBL" id="JACXVP010000002">
    <property type="protein sequence ID" value="KAG5622460.1"/>
    <property type="molecule type" value="Genomic_DNA"/>
</dbReference>
<evidence type="ECO:0000313" key="3">
    <source>
        <dbReference type="EMBL" id="KAG5622460.1"/>
    </source>
</evidence>
<dbReference type="InterPro" id="IPR055283">
    <property type="entry name" value="TAXIMIN_1/2"/>
</dbReference>
<dbReference type="PANTHER" id="PTHR33834">
    <property type="entry name" value="SIGNALING PEPTIDE TAXIMIN 2"/>
    <property type="match status" value="1"/>
</dbReference>
<keyword evidence="4" id="KW-1185">Reference proteome</keyword>
<gene>
    <name evidence="3" type="ORF">H5410_007678</name>
</gene>
<organism evidence="3 4">
    <name type="scientific">Solanum commersonii</name>
    <name type="common">Commerson's wild potato</name>
    <name type="synonym">Commerson's nightshade</name>
    <dbReference type="NCBI Taxonomy" id="4109"/>
    <lineage>
        <taxon>Eukaryota</taxon>
        <taxon>Viridiplantae</taxon>
        <taxon>Streptophyta</taxon>
        <taxon>Embryophyta</taxon>
        <taxon>Tracheophyta</taxon>
        <taxon>Spermatophyta</taxon>
        <taxon>Magnoliopsida</taxon>
        <taxon>eudicotyledons</taxon>
        <taxon>Gunneridae</taxon>
        <taxon>Pentapetalae</taxon>
        <taxon>asterids</taxon>
        <taxon>lamiids</taxon>
        <taxon>Solanales</taxon>
        <taxon>Solanaceae</taxon>
        <taxon>Solanoideae</taxon>
        <taxon>Solaneae</taxon>
        <taxon>Solanum</taxon>
    </lineage>
</organism>
<dbReference type="PANTHER" id="PTHR33834:SF12">
    <property type="entry name" value="CAVEOLIN"/>
    <property type="match status" value="1"/>
</dbReference>
<protein>
    <submittedName>
        <fullName evidence="3">Uncharacterized protein</fullName>
    </submittedName>
</protein>
<evidence type="ECO:0000256" key="1">
    <source>
        <dbReference type="SAM" id="MobiDB-lite"/>
    </source>
</evidence>
<evidence type="ECO:0000313" key="4">
    <source>
        <dbReference type="Proteomes" id="UP000824120"/>
    </source>
</evidence>
<feature type="region of interest" description="Disordered" evidence="1">
    <location>
        <begin position="1"/>
        <end position="32"/>
    </location>
</feature>
<keyword evidence="2" id="KW-0472">Membrane</keyword>
<sequence length="197" mass="22127">MDNKEDKSEISRSSIEEVDEHKATKSEEIDNDQVIVDLPKIVTIESDANTNVEQVKDEEKNNNDQVIIDPSKIVTIESEANIDAEQVKDEEENNSNPAEGNKNEQVEKDRMESSELVKINQIEKETKCRPIAFLLGLPFALISLVIAFIGGIIWIIGLILTCICPCCFCVTVLVEMALGLVNAPFQFFHYITDKIPF</sequence>
<comment type="caution">
    <text evidence="3">The sequence shown here is derived from an EMBL/GenBank/DDBJ whole genome shotgun (WGS) entry which is preliminary data.</text>
</comment>
<feature type="compositionally biased region" description="Basic and acidic residues" evidence="1">
    <location>
        <begin position="1"/>
        <end position="10"/>
    </location>
</feature>
<dbReference type="Proteomes" id="UP000824120">
    <property type="component" value="Chromosome 2"/>
</dbReference>
<feature type="transmembrane region" description="Helical" evidence="2">
    <location>
        <begin position="131"/>
        <end position="160"/>
    </location>
</feature>
<keyword evidence="2" id="KW-0812">Transmembrane</keyword>
<accession>A0A9J6ADU0</accession>
<dbReference type="OrthoDB" id="1921758at2759"/>
<feature type="region of interest" description="Disordered" evidence="1">
    <location>
        <begin position="83"/>
        <end position="112"/>
    </location>
</feature>
<dbReference type="AlphaFoldDB" id="A0A9J6ADU0"/>
<feature type="compositionally biased region" description="Basic and acidic residues" evidence="1">
    <location>
        <begin position="19"/>
        <end position="28"/>
    </location>
</feature>
<keyword evidence="2" id="KW-1133">Transmembrane helix</keyword>
<feature type="compositionally biased region" description="Basic and acidic residues" evidence="1">
    <location>
        <begin position="101"/>
        <end position="112"/>
    </location>
</feature>
<reference evidence="3 4" key="1">
    <citation type="submission" date="2020-09" db="EMBL/GenBank/DDBJ databases">
        <title>De no assembly of potato wild relative species, Solanum commersonii.</title>
        <authorList>
            <person name="Cho K."/>
        </authorList>
    </citation>
    <scope>NUCLEOTIDE SEQUENCE [LARGE SCALE GENOMIC DNA]</scope>
    <source>
        <strain evidence="3">LZ3.2</strain>
        <tissue evidence="3">Leaf</tissue>
    </source>
</reference>
<evidence type="ECO:0000256" key="2">
    <source>
        <dbReference type="SAM" id="Phobius"/>
    </source>
</evidence>
<name>A0A9J6ADU0_SOLCO</name>